<dbReference type="Pfam" id="PF00152">
    <property type="entry name" value="tRNA-synt_2"/>
    <property type="match status" value="1"/>
</dbReference>
<evidence type="ECO:0000256" key="1">
    <source>
        <dbReference type="ARBA" id="ARBA00004496"/>
    </source>
</evidence>
<dbReference type="PANTHER" id="PTHR43450:SF1">
    <property type="entry name" value="ASPARTATE--TRNA LIGASE, CYTOPLASMIC"/>
    <property type="match status" value="1"/>
</dbReference>
<dbReference type="InterPro" id="IPR004523">
    <property type="entry name" value="Asp-tRNA_synthase_2"/>
</dbReference>
<dbReference type="GeneID" id="41587880"/>
<dbReference type="AlphaFoldDB" id="A0A1N5TJ42"/>
<evidence type="ECO:0000313" key="13">
    <source>
        <dbReference type="Proteomes" id="UP000187822"/>
    </source>
</evidence>
<dbReference type="GO" id="GO:0005524">
    <property type="term" value="F:ATP binding"/>
    <property type="evidence" value="ECO:0007669"/>
    <property type="project" value="UniProtKB-UniRule"/>
</dbReference>
<comment type="function">
    <text evidence="9">Catalyzes the attachment of L-aspartate to tRNA(Asp) in a two-step reaction: L-aspartate is first activated by ATP to form Asp-AMP and then transferred to the acceptor end of tRNA(Asp).</text>
</comment>
<dbReference type="HAMAP" id="MF_02075">
    <property type="entry name" value="Asp_tRNA_synth_type2"/>
    <property type="match status" value="1"/>
</dbReference>
<dbReference type="Gene3D" id="2.40.50.140">
    <property type="entry name" value="Nucleic acid-binding proteins"/>
    <property type="match status" value="1"/>
</dbReference>
<keyword evidence="9" id="KW-0479">Metal-binding</keyword>
<dbReference type="PANTHER" id="PTHR43450">
    <property type="entry name" value="ASPARTYL-TRNA SYNTHETASE"/>
    <property type="match status" value="1"/>
</dbReference>
<dbReference type="InterPro" id="IPR004364">
    <property type="entry name" value="Aa-tRNA-synt_II"/>
</dbReference>
<dbReference type="STRING" id="1673428.CPM_0581"/>
<feature type="binding site" evidence="9">
    <location>
        <position position="350"/>
    </location>
    <ligand>
        <name>Mg(2+)</name>
        <dbReference type="ChEBI" id="CHEBI:18420"/>
        <label>3</label>
    </ligand>
</feature>
<dbReference type="InterPro" id="IPR006195">
    <property type="entry name" value="aa-tRNA-synth_II"/>
</dbReference>
<feature type="binding site" evidence="9">
    <location>
        <position position="166"/>
    </location>
    <ligand>
        <name>L-aspartate</name>
        <dbReference type="ChEBI" id="CHEBI:29991"/>
    </ligand>
</feature>
<dbReference type="SUPFAM" id="SSF55681">
    <property type="entry name" value="Class II aaRS and biotin synthetases"/>
    <property type="match status" value="1"/>
</dbReference>
<dbReference type="GO" id="GO:0017101">
    <property type="term" value="C:aminoacyl-tRNA synthetase multienzyme complex"/>
    <property type="evidence" value="ECO:0007669"/>
    <property type="project" value="TreeGrafter"/>
</dbReference>
<evidence type="ECO:0000313" key="11">
    <source>
        <dbReference type="EMBL" id="SIM48284.1"/>
    </source>
</evidence>
<keyword evidence="6 9" id="KW-0067">ATP-binding</keyword>
<dbReference type="InterPro" id="IPR004365">
    <property type="entry name" value="NA-bd_OB_tRNA"/>
</dbReference>
<dbReference type="PROSITE" id="PS50862">
    <property type="entry name" value="AA_TRNA_LIGASE_II"/>
    <property type="match status" value="1"/>
</dbReference>
<keyword evidence="13" id="KW-1185">Reference proteome</keyword>
<dbReference type="Proteomes" id="UP000195607">
    <property type="component" value="Chromosome I"/>
</dbReference>
<reference evidence="13" key="3">
    <citation type="submission" date="2016-06" db="EMBL/GenBank/DDBJ databases">
        <authorList>
            <person name="Toshchakov V.S."/>
        </authorList>
    </citation>
    <scope>NUCLEOTIDE SEQUENCE [LARGE SCALE GENOMIC DNA]</scope>
    <source>
        <strain>PM4 (JCM 30641</strain>
        <strain evidence="13">\VKM B-2940)</strain>
    </source>
</reference>
<dbReference type="GO" id="GO:0006422">
    <property type="term" value="P:aspartyl-tRNA aminoacylation"/>
    <property type="evidence" value="ECO:0007669"/>
    <property type="project" value="UniProtKB-UniRule"/>
</dbReference>
<keyword evidence="4 9" id="KW-0436">Ligase</keyword>
<feature type="region of interest" description="Aspartate" evidence="9">
    <location>
        <begin position="188"/>
        <end position="191"/>
    </location>
</feature>
<evidence type="ECO:0000256" key="3">
    <source>
        <dbReference type="ARBA" id="ARBA00022490"/>
    </source>
</evidence>
<dbReference type="SUPFAM" id="SSF50249">
    <property type="entry name" value="Nucleic acid-binding proteins"/>
    <property type="match status" value="1"/>
</dbReference>
<dbReference type="FunFam" id="3.30.930.10:FF:000038">
    <property type="entry name" value="Aspartate--tRNA ligase"/>
    <property type="match status" value="1"/>
</dbReference>
<dbReference type="Proteomes" id="UP000187822">
    <property type="component" value="Chromosome I"/>
</dbReference>
<dbReference type="EC" id="6.1.1.12" evidence="9"/>
<keyword evidence="5 9" id="KW-0547">Nucleotide-binding</keyword>
<dbReference type="GO" id="GO:0003723">
    <property type="term" value="F:RNA binding"/>
    <property type="evidence" value="ECO:0007669"/>
    <property type="project" value="TreeGrafter"/>
</dbReference>
<comment type="catalytic activity">
    <reaction evidence="9">
        <text>tRNA(Asp) + L-aspartate + ATP = L-aspartyl-tRNA(Asp) + AMP + diphosphate</text>
        <dbReference type="Rhea" id="RHEA:19649"/>
        <dbReference type="Rhea" id="RHEA-COMP:9660"/>
        <dbReference type="Rhea" id="RHEA-COMP:9678"/>
        <dbReference type="ChEBI" id="CHEBI:29991"/>
        <dbReference type="ChEBI" id="CHEBI:30616"/>
        <dbReference type="ChEBI" id="CHEBI:33019"/>
        <dbReference type="ChEBI" id="CHEBI:78442"/>
        <dbReference type="ChEBI" id="CHEBI:78516"/>
        <dbReference type="ChEBI" id="CHEBI:456215"/>
        <dbReference type="EC" id="6.1.1.12"/>
    </reaction>
</comment>
<dbReference type="Pfam" id="PF01336">
    <property type="entry name" value="tRNA_anti-codon"/>
    <property type="match status" value="1"/>
</dbReference>
<dbReference type="RefSeq" id="WP_077076012.1">
    <property type="nucleotide sequence ID" value="NZ_LT671858.1"/>
</dbReference>
<dbReference type="NCBIfam" id="NF003483">
    <property type="entry name" value="PRK05159.1"/>
    <property type="match status" value="1"/>
</dbReference>
<name>A0A1N5TJ42_9ARCH</name>
<evidence type="ECO:0000256" key="9">
    <source>
        <dbReference type="HAMAP-Rule" id="MF_02075"/>
    </source>
</evidence>
<feature type="binding site" evidence="9">
    <location>
        <begin position="218"/>
        <end position="220"/>
    </location>
    <ligand>
        <name>ATP</name>
        <dbReference type="ChEBI" id="CHEBI:30616"/>
    </ligand>
</feature>
<accession>A0A1N5TJ42</accession>
<comment type="cofactor">
    <cofactor evidence="9">
        <name>Mg(2+)</name>
        <dbReference type="ChEBI" id="CHEBI:18420"/>
    </cofactor>
    <text evidence="9">Binds 3 Mg(2+) cations per subunit. The strongest magnesium site (Mg1) is bound to the beta- and gamma-phosphates of ATP and four water molecules complete its coordination sphere.</text>
</comment>
<evidence type="ECO:0000256" key="8">
    <source>
        <dbReference type="ARBA" id="ARBA00023146"/>
    </source>
</evidence>
<dbReference type="InterPro" id="IPR002312">
    <property type="entry name" value="Asp/Asn-tRNA-synth_IIb"/>
</dbReference>
<reference evidence="11 14" key="1">
    <citation type="submission" date="2016-04" db="EMBL/GenBank/DDBJ databases">
        <authorList>
            <person name="Evans L.H."/>
            <person name="Alamgir A."/>
            <person name="Owens N."/>
            <person name="Weber N.D."/>
            <person name="Virtaneva K."/>
            <person name="Barbian K."/>
            <person name="Babar A."/>
            <person name="Rosenke K."/>
        </authorList>
    </citation>
    <scope>NUCLEOTIDE SEQUENCE [LARGE SCALE GENOMIC DNA]</scope>
    <source>
        <strain evidence="11">S5</strain>
        <strain evidence="14">S5(T) (JCM 30642 \VKM B-2941)</strain>
    </source>
</reference>
<feature type="binding site" evidence="9">
    <location>
        <position position="357"/>
    </location>
    <ligand>
        <name>L-aspartate</name>
        <dbReference type="ChEBI" id="CHEBI:29991"/>
    </ligand>
</feature>
<evidence type="ECO:0000313" key="12">
    <source>
        <dbReference type="EMBL" id="SJK84456.1"/>
    </source>
</evidence>
<comment type="caution">
    <text evidence="9">Lacks conserved residue(s) required for the propagation of feature annotation.</text>
</comment>
<keyword evidence="7 9" id="KW-0648">Protein biosynthesis</keyword>
<evidence type="ECO:0000256" key="4">
    <source>
        <dbReference type="ARBA" id="ARBA00022598"/>
    </source>
</evidence>
<keyword evidence="8 9" id="KW-0030">Aminoacyl-tRNA synthetase</keyword>
<feature type="binding site" evidence="9">
    <location>
        <position position="350"/>
    </location>
    <ligand>
        <name>ATP</name>
        <dbReference type="ChEBI" id="CHEBI:30616"/>
    </ligand>
</feature>
<feature type="binding site" evidence="9">
    <location>
        <begin position="398"/>
        <end position="401"/>
    </location>
    <ligand>
        <name>ATP</name>
        <dbReference type="ChEBI" id="CHEBI:30616"/>
    </ligand>
</feature>
<dbReference type="CDD" id="cd00776">
    <property type="entry name" value="AsxRS_core"/>
    <property type="match status" value="1"/>
</dbReference>
<feature type="binding site" evidence="9">
    <location>
        <begin position="210"/>
        <end position="212"/>
    </location>
    <ligand>
        <name>ATP</name>
        <dbReference type="ChEBI" id="CHEBI:30616"/>
    </ligand>
</feature>
<feature type="binding site" evidence="9">
    <location>
        <position position="210"/>
    </location>
    <ligand>
        <name>L-aspartate</name>
        <dbReference type="ChEBI" id="CHEBI:29991"/>
    </ligand>
</feature>
<proteinExistence type="inferred from homology"/>
<dbReference type="InterPro" id="IPR045864">
    <property type="entry name" value="aa-tRNA-synth_II/BPL/LPL"/>
</dbReference>
<dbReference type="PRINTS" id="PR01042">
    <property type="entry name" value="TRNASYNTHASP"/>
</dbReference>
<dbReference type="OrthoDB" id="5908at2157"/>
<dbReference type="GO" id="GO:0000287">
    <property type="term" value="F:magnesium ion binding"/>
    <property type="evidence" value="ECO:0007669"/>
    <property type="project" value="UniProtKB-UniRule"/>
</dbReference>
<dbReference type="InterPro" id="IPR012340">
    <property type="entry name" value="NA-bd_OB-fold"/>
</dbReference>
<evidence type="ECO:0000313" key="14">
    <source>
        <dbReference type="Proteomes" id="UP000195607"/>
    </source>
</evidence>
<dbReference type="GO" id="GO:0005829">
    <property type="term" value="C:cytosol"/>
    <property type="evidence" value="ECO:0007669"/>
    <property type="project" value="TreeGrafter"/>
</dbReference>
<evidence type="ECO:0000256" key="2">
    <source>
        <dbReference type="ARBA" id="ARBA00005312"/>
    </source>
</evidence>
<comment type="subunit">
    <text evidence="9">Homodimer.</text>
</comment>
<dbReference type="EMBL" id="LT671858">
    <property type="protein sequence ID" value="SIM48284.1"/>
    <property type="molecule type" value="Genomic_DNA"/>
</dbReference>
<sequence length="427" mass="48963">MKTVFVKDVNKLTSGESITLMGWAQEIRVMKNIGFIILRDSSGLIQATFRKENKHFADLTNITRESVVSITGKIPEKVMSKLGMEIVVDSMEILNRAEVPLPVGIVDEVEVDFDTRFNNRFMDLRKPEHHRIFIIKSALLWGIRNYLMNKGFTEVQTPKTVSAATEGGAELFGVKYFEKDIFLNQSPQLYKEMLIASGIEKVFEVGPAFRAEEHNTPRHLNEFTSIDIEMAFSNHEDAMKMLEESIAAGVENFLNNVPEAKEVSLVKEKPVTPFPRITYSECVKILKQEGVDQKDGEDLNNEGLKIIGKRFENFYFIINWPTTVRPFYTATLDDNKNFTKSYDLQFKEIELTSGAQRVHNPDELKSRIEEKGLNSDNFEFYLRTFRYGMPPHAGWGLGLERLTQVILGLNNIREASLFPRDRTRVFP</sequence>
<dbReference type="NCBIfam" id="TIGR00458">
    <property type="entry name" value="aspS_nondisc"/>
    <property type="match status" value="1"/>
</dbReference>
<evidence type="ECO:0000256" key="7">
    <source>
        <dbReference type="ARBA" id="ARBA00022917"/>
    </source>
</evidence>
<dbReference type="EMBL" id="LT719092">
    <property type="protein sequence ID" value="SJK84456.1"/>
    <property type="molecule type" value="Genomic_DNA"/>
</dbReference>
<feature type="site" description="Important for tRNA discrimination" evidence="9">
    <location>
        <position position="81"/>
    </location>
</feature>
<evidence type="ECO:0000256" key="5">
    <source>
        <dbReference type="ARBA" id="ARBA00022741"/>
    </source>
</evidence>
<reference evidence="12" key="2">
    <citation type="submission" date="2016-06" db="EMBL/GenBank/DDBJ databases">
        <authorList>
            <person name="Olsen C.W."/>
            <person name="Carey S."/>
            <person name="Hinshaw L."/>
            <person name="Karasin A.I."/>
        </authorList>
    </citation>
    <scope>NUCLEOTIDE SEQUENCE [LARGE SCALE GENOMIC DNA]</scope>
    <source>
        <strain evidence="12">PM4</strain>
    </source>
</reference>
<feature type="binding site" evidence="9">
    <location>
        <position position="350"/>
    </location>
    <ligand>
        <name>Mg(2+)</name>
        <dbReference type="ChEBI" id="CHEBI:18420"/>
        <label>2</label>
    </ligand>
</feature>
<protein>
    <recommendedName>
        <fullName evidence="9">Aspartate--tRNA(Asp) ligase</fullName>
        <ecNumber evidence="9">6.1.1.12</ecNumber>
    </recommendedName>
    <alternativeName>
        <fullName evidence="9">Aspartyl-tRNA synthetase</fullName>
        <shortName evidence="9">AspRS</shortName>
    </alternativeName>
    <alternativeName>
        <fullName evidence="9">Discriminating aspartyl-tRNA synthetase</fullName>
        <shortName evidence="9">D-AspRS</shortName>
    </alternativeName>
</protein>
<organism evidence="11 14">
    <name type="scientific">Cuniculiplasma divulgatum</name>
    <dbReference type="NCBI Taxonomy" id="1673428"/>
    <lineage>
        <taxon>Archaea</taxon>
        <taxon>Methanobacteriati</taxon>
        <taxon>Thermoplasmatota</taxon>
        <taxon>Thermoplasmata</taxon>
        <taxon>Thermoplasmatales</taxon>
        <taxon>Cuniculiplasmataceae</taxon>
        <taxon>Cuniculiplasma</taxon>
    </lineage>
</organism>
<evidence type="ECO:0000256" key="6">
    <source>
        <dbReference type="ARBA" id="ARBA00022840"/>
    </source>
</evidence>
<feature type="binding site" evidence="9">
    <location>
        <position position="353"/>
    </location>
    <ligand>
        <name>L-aspartate</name>
        <dbReference type="ChEBI" id="CHEBI:29991"/>
    </ligand>
</feature>
<gene>
    <name evidence="9" type="primary">aspS</name>
    <name evidence="12" type="ORF">CPM_0581</name>
    <name evidence="11" type="ORF">CSP5_0588</name>
</gene>
<dbReference type="Gene3D" id="3.30.930.10">
    <property type="entry name" value="Bira Bifunctional Protein, Domain 2"/>
    <property type="match status" value="1"/>
</dbReference>
<dbReference type="KEGG" id="cdiv:CPM_0581"/>
<evidence type="ECO:0000259" key="10">
    <source>
        <dbReference type="PROSITE" id="PS50862"/>
    </source>
</evidence>
<comment type="subcellular location">
    <subcellularLocation>
        <location evidence="1 9">Cytoplasm</location>
    </subcellularLocation>
</comment>
<feature type="domain" description="Aminoacyl-transfer RNA synthetases class-II family profile" evidence="10">
    <location>
        <begin position="133"/>
        <end position="427"/>
    </location>
</feature>
<dbReference type="GO" id="GO:0004815">
    <property type="term" value="F:aspartate-tRNA ligase activity"/>
    <property type="evidence" value="ECO:0007669"/>
    <property type="project" value="UniProtKB-UniRule"/>
</dbReference>
<comment type="similarity">
    <text evidence="2 9">Belongs to the class-II aminoacyl-tRNA synthetase family. Type 2 subfamily.</text>
</comment>
<feature type="binding site" evidence="9">
    <location>
        <position position="353"/>
    </location>
    <ligand>
        <name>Mg(2+)</name>
        <dbReference type="ChEBI" id="CHEBI:18420"/>
        <label>2</label>
    </ligand>
</feature>
<keyword evidence="3 9" id="KW-0963">Cytoplasm</keyword>
<keyword evidence="9" id="KW-0460">Magnesium</keyword>